<dbReference type="GO" id="GO:0071555">
    <property type="term" value="P:cell wall organization"/>
    <property type="evidence" value="ECO:0007669"/>
    <property type="project" value="UniProtKB-KW"/>
</dbReference>
<feature type="site" description="Important for catalytic activity" evidence="7">
    <location>
        <position position="214"/>
    </location>
</feature>
<evidence type="ECO:0000313" key="8">
    <source>
        <dbReference type="EMBL" id="TCK47640.1"/>
    </source>
</evidence>
<sequence length="330" mass="37391">MRKAFLIISLFLVIGLSGLLFKGYKFAHQLWIKPNLTKSQLYTLKPGERLIDVLSQLTVLNKTQQISLKFWFRIHPKLARIKAGTYELPAQSSFADIAAILRSGKVYQYHLTLVEGETLSQWWQRLSNSPGLIPPQKSPEEIAAQLKAPSTNLEGLLLPETYYYTHGTKAIAVIRRAYHSMEQISSQLWENRDKDLPLTSRYQLIILASLIQKETGINSEMPKVASVFVNRLHKGMRLQTDPTVIYGLGDAYNGHITRADLKAKNAYNTYVIHGLPPTPIAMPGKVALKAAAHPEQTHYYYFVADGTGGHHFSQTLKQHNRAVRKYILNR</sequence>
<evidence type="ECO:0000256" key="2">
    <source>
        <dbReference type="ARBA" id="ARBA00022692"/>
    </source>
</evidence>
<dbReference type="OrthoDB" id="9814591at2"/>
<dbReference type="RefSeq" id="WP_131913442.1">
    <property type="nucleotide sequence ID" value="NZ_OU594967.1"/>
</dbReference>
<dbReference type="GO" id="GO:0009252">
    <property type="term" value="P:peptidoglycan biosynthetic process"/>
    <property type="evidence" value="ECO:0007669"/>
    <property type="project" value="UniProtKB-UniRule"/>
</dbReference>
<comment type="function">
    <text evidence="7">Functions as a peptidoglycan terminase that cleaves nascent peptidoglycan strands endolytically to terminate their elongation.</text>
</comment>
<dbReference type="Proteomes" id="UP000295565">
    <property type="component" value="Unassembled WGS sequence"/>
</dbReference>
<evidence type="ECO:0000256" key="5">
    <source>
        <dbReference type="ARBA" id="ARBA00023239"/>
    </source>
</evidence>
<dbReference type="EMBL" id="SMGD01000014">
    <property type="protein sequence ID" value="TCK47640.1"/>
    <property type="molecule type" value="Genomic_DNA"/>
</dbReference>
<dbReference type="FunFam" id="3.30.160.60:FF:000242">
    <property type="entry name" value="Endolytic murein transglycosylase"/>
    <property type="match status" value="1"/>
</dbReference>
<dbReference type="Gene3D" id="3.30.160.60">
    <property type="entry name" value="Classic Zinc Finger"/>
    <property type="match status" value="2"/>
</dbReference>
<dbReference type="InterPro" id="IPR003770">
    <property type="entry name" value="MLTG-like"/>
</dbReference>
<evidence type="ECO:0000256" key="3">
    <source>
        <dbReference type="ARBA" id="ARBA00022989"/>
    </source>
</evidence>
<dbReference type="GO" id="GO:0005886">
    <property type="term" value="C:plasma membrane"/>
    <property type="evidence" value="ECO:0007669"/>
    <property type="project" value="UniProtKB-UniRule"/>
</dbReference>
<protein>
    <recommendedName>
        <fullName evidence="7">Endolytic murein transglycosylase</fullName>
        <ecNumber evidence="7">4.2.2.29</ecNumber>
    </recommendedName>
    <alternativeName>
        <fullName evidence="7">Peptidoglycan lytic transglycosylase</fullName>
    </alternativeName>
    <alternativeName>
        <fullName evidence="7">Peptidoglycan polymerization terminase</fullName>
    </alternativeName>
</protein>
<evidence type="ECO:0000256" key="1">
    <source>
        <dbReference type="ARBA" id="ARBA00022475"/>
    </source>
</evidence>
<dbReference type="AlphaFoldDB" id="A0A4R1JAR6"/>
<dbReference type="GO" id="GO:0008932">
    <property type="term" value="F:lytic endotransglycosylase activity"/>
    <property type="evidence" value="ECO:0007669"/>
    <property type="project" value="UniProtKB-UniRule"/>
</dbReference>
<proteinExistence type="inferred from homology"/>
<keyword evidence="6 7" id="KW-0961">Cell wall biogenesis/degradation</keyword>
<organism evidence="8 9">
    <name type="scientific">Celerinatantimonas diazotrophica</name>
    <dbReference type="NCBI Taxonomy" id="412034"/>
    <lineage>
        <taxon>Bacteria</taxon>
        <taxon>Pseudomonadati</taxon>
        <taxon>Pseudomonadota</taxon>
        <taxon>Gammaproteobacteria</taxon>
        <taxon>Celerinatantimonadaceae</taxon>
        <taxon>Celerinatantimonas</taxon>
    </lineage>
</organism>
<dbReference type="NCBIfam" id="TIGR00247">
    <property type="entry name" value="endolytic transglycosylase MltG"/>
    <property type="match status" value="1"/>
</dbReference>
<gene>
    <name evidence="7" type="primary">mltG</name>
    <name evidence="8" type="ORF">EV690_2677</name>
</gene>
<dbReference type="Pfam" id="PF02618">
    <property type="entry name" value="YceG"/>
    <property type="match status" value="1"/>
</dbReference>
<evidence type="ECO:0000313" key="9">
    <source>
        <dbReference type="Proteomes" id="UP000295565"/>
    </source>
</evidence>
<keyword evidence="3 7" id="KW-1133">Transmembrane helix</keyword>
<evidence type="ECO:0000256" key="7">
    <source>
        <dbReference type="HAMAP-Rule" id="MF_02065"/>
    </source>
</evidence>
<keyword evidence="4 7" id="KW-0472">Membrane</keyword>
<comment type="catalytic activity">
    <reaction evidence="7">
        <text>a peptidoglycan chain = a peptidoglycan chain with N-acetyl-1,6-anhydromuramyl-[peptide] at the reducing end + a peptidoglycan chain with N-acetylglucosamine at the non-reducing end.</text>
        <dbReference type="EC" id="4.2.2.29"/>
    </reaction>
</comment>
<dbReference type="PANTHER" id="PTHR30518">
    <property type="entry name" value="ENDOLYTIC MUREIN TRANSGLYCOSYLASE"/>
    <property type="match status" value="1"/>
</dbReference>
<comment type="similarity">
    <text evidence="7">Belongs to the transglycosylase MltG family.</text>
</comment>
<keyword evidence="7" id="KW-0997">Cell inner membrane</keyword>
<reference evidence="8 9" key="1">
    <citation type="submission" date="2019-03" db="EMBL/GenBank/DDBJ databases">
        <title>Genomic Encyclopedia of Type Strains, Phase IV (KMG-IV): sequencing the most valuable type-strain genomes for metagenomic binning, comparative biology and taxonomic classification.</title>
        <authorList>
            <person name="Goeker M."/>
        </authorList>
    </citation>
    <scope>NUCLEOTIDE SEQUENCE [LARGE SCALE GENOMIC DNA]</scope>
    <source>
        <strain evidence="8 9">DSM 18577</strain>
    </source>
</reference>
<keyword evidence="9" id="KW-1185">Reference proteome</keyword>
<keyword evidence="2 7" id="KW-0812">Transmembrane</keyword>
<comment type="caution">
    <text evidence="8">The sequence shown here is derived from an EMBL/GenBank/DDBJ whole genome shotgun (WGS) entry which is preliminary data.</text>
</comment>
<keyword evidence="5 7" id="KW-0456">Lyase</keyword>
<dbReference type="PANTHER" id="PTHR30518:SF2">
    <property type="entry name" value="ENDOLYTIC MUREIN TRANSGLYCOSYLASE"/>
    <property type="match status" value="1"/>
</dbReference>
<accession>A0A4R1JAR6</accession>
<name>A0A4R1JAR6_9GAMM</name>
<dbReference type="HAMAP" id="MF_02065">
    <property type="entry name" value="MltG"/>
    <property type="match status" value="1"/>
</dbReference>
<keyword evidence="1 7" id="KW-1003">Cell membrane</keyword>
<dbReference type="EC" id="4.2.2.29" evidence="7"/>
<evidence type="ECO:0000256" key="6">
    <source>
        <dbReference type="ARBA" id="ARBA00023316"/>
    </source>
</evidence>
<evidence type="ECO:0000256" key="4">
    <source>
        <dbReference type="ARBA" id="ARBA00023136"/>
    </source>
</evidence>
<dbReference type="CDD" id="cd08010">
    <property type="entry name" value="MltG_like"/>
    <property type="match status" value="1"/>
</dbReference>